<dbReference type="InterPro" id="IPR000917">
    <property type="entry name" value="Sulfatase_N"/>
</dbReference>
<keyword evidence="2" id="KW-0479">Metal-binding</keyword>
<dbReference type="Pfam" id="PF00884">
    <property type="entry name" value="Sulfatase"/>
    <property type="match status" value="1"/>
</dbReference>
<dbReference type="GO" id="GO:0005737">
    <property type="term" value="C:cytoplasm"/>
    <property type="evidence" value="ECO:0007669"/>
    <property type="project" value="TreeGrafter"/>
</dbReference>
<dbReference type="EC" id="3.1.6.1" evidence="6"/>
<keyword evidence="7" id="KW-1185">Reference proteome</keyword>
<dbReference type="Gene3D" id="3.40.720.10">
    <property type="entry name" value="Alkaline Phosphatase, subunit A"/>
    <property type="match status" value="1"/>
</dbReference>
<accession>A0A518BX25</accession>
<dbReference type="OrthoDB" id="9762324at2"/>
<dbReference type="PROSITE" id="PS00149">
    <property type="entry name" value="SULFATASE_2"/>
    <property type="match status" value="1"/>
</dbReference>
<evidence type="ECO:0000259" key="5">
    <source>
        <dbReference type="Pfam" id="PF00884"/>
    </source>
</evidence>
<evidence type="ECO:0000256" key="2">
    <source>
        <dbReference type="ARBA" id="ARBA00022723"/>
    </source>
</evidence>
<feature type="domain" description="Sulfatase N-terminal" evidence="5">
    <location>
        <begin position="7"/>
        <end position="350"/>
    </location>
</feature>
<evidence type="ECO:0000256" key="4">
    <source>
        <dbReference type="SAM" id="MobiDB-lite"/>
    </source>
</evidence>
<dbReference type="KEGG" id="mcad:Pan265_13720"/>
<dbReference type="PANTHER" id="PTHR45953">
    <property type="entry name" value="IDURONATE 2-SULFATASE"/>
    <property type="match status" value="1"/>
</dbReference>
<feature type="region of interest" description="Disordered" evidence="4">
    <location>
        <begin position="506"/>
        <end position="529"/>
    </location>
</feature>
<dbReference type="AlphaFoldDB" id="A0A518BX25"/>
<evidence type="ECO:0000313" key="7">
    <source>
        <dbReference type="Proteomes" id="UP000320386"/>
    </source>
</evidence>
<dbReference type="PANTHER" id="PTHR45953:SF1">
    <property type="entry name" value="IDURONATE 2-SULFATASE"/>
    <property type="match status" value="1"/>
</dbReference>
<protein>
    <submittedName>
        <fullName evidence="6">Arylsulfatase</fullName>
        <ecNumber evidence="6">3.1.6.1</ecNumber>
    </submittedName>
</protein>
<dbReference type="Proteomes" id="UP000320386">
    <property type="component" value="Chromosome"/>
</dbReference>
<dbReference type="InterPro" id="IPR024607">
    <property type="entry name" value="Sulfatase_CS"/>
</dbReference>
<proteinExistence type="inferred from homology"/>
<reference evidence="6 7" key="1">
    <citation type="submission" date="2019-02" db="EMBL/GenBank/DDBJ databases">
        <title>Deep-cultivation of Planctomycetes and their phenomic and genomic characterization uncovers novel biology.</title>
        <authorList>
            <person name="Wiegand S."/>
            <person name="Jogler M."/>
            <person name="Boedeker C."/>
            <person name="Pinto D."/>
            <person name="Vollmers J."/>
            <person name="Rivas-Marin E."/>
            <person name="Kohn T."/>
            <person name="Peeters S.H."/>
            <person name="Heuer A."/>
            <person name="Rast P."/>
            <person name="Oberbeckmann S."/>
            <person name="Bunk B."/>
            <person name="Jeske O."/>
            <person name="Meyerdierks A."/>
            <person name="Storesund J.E."/>
            <person name="Kallscheuer N."/>
            <person name="Luecker S."/>
            <person name="Lage O.M."/>
            <person name="Pohl T."/>
            <person name="Merkel B.J."/>
            <person name="Hornburger P."/>
            <person name="Mueller R.-W."/>
            <person name="Bruemmer F."/>
            <person name="Labrenz M."/>
            <person name="Spormann A.M."/>
            <person name="Op den Camp H."/>
            <person name="Overmann J."/>
            <person name="Amann R."/>
            <person name="Jetten M.S.M."/>
            <person name="Mascher T."/>
            <person name="Medema M.H."/>
            <person name="Devos D.P."/>
            <person name="Kaster A.-K."/>
            <person name="Ovreas L."/>
            <person name="Rohde M."/>
            <person name="Galperin M.Y."/>
            <person name="Jogler C."/>
        </authorList>
    </citation>
    <scope>NUCLEOTIDE SEQUENCE [LARGE SCALE GENOMIC DNA]</scope>
    <source>
        <strain evidence="6 7">Pan265</strain>
    </source>
</reference>
<dbReference type="SUPFAM" id="SSF53649">
    <property type="entry name" value="Alkaline phosphatase-like"/>
    <property type="match status" value="1"/>
</dbReference>
<name>A0A518BX25_9BACT</name>
<gene>
    <name evidence="6" type="ORF">Pan265_13720</name>
</gene>
<dbReference type="InterPro" id="IPR017850">
    <property type="entry name" value="Alkaline_phosphatase_core_sf"/>
</dbReference>
<evidence type="ECO:0000256" key="3">
    <source>
        <dbReference type="ARBA" id="ARBA00022801"/>
    </source>
</evidence>
<dbReference type="GO" id="GO:0004065">
    <property type="term" value="F:arylsulfatase activity"/>
    <property type="evidence" value="ECO:0007669"/>
    <property type="project" value="UniProtKB-EC"/>
</dbReference>
<evidence type="ECO:0000256" key="1">
    <source>
        <dbReference type="ARBA" id="ARBA00008779"/>
    </source>
</evidence>
<sequence>MPDPHAPNILLIMTDQQRHDTIGALGNAMIRTPNLDRLCDEGVAFRKAYTPCPVCVAARCALLTGVAPHVSGCVDNMPQPQQTASFVNHLADAGYQTHGAGKMHFSPDPLRSWGFDSRDVSEEEEQAGDNDDFRGHVAAAGYGHVLEPHGLRSEFYYLPQPSQLPTRHHHTAWVVDRSLDFLAERDRDRPFFLMTSFIKPHPPFESPEPWSRLYRVPEMPLPFVPEESRELWSYWNQVQNRYKYTDGGDDHYLARMRRAAYYGCISFIDQQVGRLLEALGDDLDDTLILFCSDHGELLGDYGCYGKRSMLDASARVPLIARWPQRLPPGEVVDRPATLLDIAPTAFDAAGLRDHKPSPEGESLIDLAADRCQRDVVYGQFQRGEYALYMAVTERDKYIYSAADNKAYYLDHEHDPRESRNAIGDPASRARVRSLQQSLIDRHTRDHDTLAVSHGDWREYPPRHLQLNADEALLFQDSARLQPTVDRLEAGYARNVTVSDGAAIRLLSARPTTGPEERLPEPPESTPIST</sequence>
<dbReference type="EMBL" id="CP036280">
    <property type="protein sequence ID" value="QDU71522.1"/>
    <property type="molecule type" value="Genomic_DNA"/>
</dbReference>
<dbReference type="GO" id="GO:0046872">
    <property type="term" value="F:metal ion binding"/>
    <property type="evidence" value="ECO:0007669"/>
    <property type="project" value="UniProtKB-KW"/>
</dbReference>
<keyword evidence="3 6" id="KW-0378">Hydrolase</keyword>
<comment type="similarity">
    <text evidence="1">Belongs to the sulfatase family.</text>
</comment>
<evidence type="ECO:0000313" key="6">
    <source>
        <dbReference type="EMBL" id="QDU71522.1"/>
    </source>
</evidence>
<organism evidence="6 7">
    <name type="scientific">Mucisphaera calidilacus</name>
    <dbReference type="NCBI Taxonomy" id="2527982"/>
    <lineage>
        <taxon>Bacteria</taxon>
        <taxon>Pseudomonadati</taxon>
        <taxon>Planctomycetota</taxon>
        <taxon>Phycisphaerae</taxon>
        <taxon>Phycisphaerales</taxon>
        <taxon>Phycisphaeraceae</taxon>
        <taxon>Mucisphaera</taxon>
    </lineage>
</organism>
<dbReference type="RefSeq" id="WP_145445668.1">
    <property type="nucleotide sequence ID" value="NZ_CP036280.1"/>
</dbReference>